<feature type="compositionally biased region" description="Polar residues" evidence="12">
    <location>
        <begin position="67"/>
        <end position="92"/>
    </location>
</feature>
<feature type="compositionally biased region" description="Low complexity" evidence="12">
    <location>
        <begin position="359"/>
        <end position="375"/>
    </location>
</feature>
<comment type="caution">
    <text evidence="13">The sequence shown here is derived from an EMBL/GenBank/DDBJ whole genome shotgun (WGS) entry which is preliminary data.</text>
</comment>
<evidence type="ECO:0000256" key="3">
    <source>
        <dbReference type="ARBA" id="ARBA00014910"/>
    </source>
</evidence>
<feature type="coiled-coil region" evidence="11">
    <location>
        <begin position="261"/>
        <end position="313"/>
    </location>
</feature>
<evidence type="ECO:0000313" key="22">
    <source>
        <dbReference type="Proteomes" id="UP000476176"/>
    </source>
</evidence>
<feature type="region of interest" description="Disordered" evidence="12">
    <location>
        <begin position="1"/>
        <end position="94"/>
    </location>
</feature>
<dbReference type="AlphaFoldDB" id="A0A6A3EBJ6"/>
<evidence type="ECO:0000313" key="21">
    <source>
        <dbReference type="Proteomes" id="UP000460718"/>
    </source>
</evidence>
<sequence>MKSESELSDREWRQMRRQMPKLDFEPVPETPALLPRSLYGESDKELESICEEQEKPEETRESALSAEASSNHNDSPTNRIAMTTSYPDINQKSSEKVTMKVRGELPSTSMAVSPLVTSRYRPRERKLPNKPDLNDAEIAILDAQMAMAQEATRRSIMGAYMELRAKKAKNEALERTKLSAAHMSDVAVLQNKVEELKMQVAQAEMQREQQAQLLDRFSEFSAKQLHRYQMRWNEDRSLGICFRGWSTAAQQTAAKRNALRRKQIQEQRDRYEHRIVEMAKEYQLKIHQLRQEIDEAKCQVAESQKCRQKLEEDLRLIFLRGVSAMNIEALTAFGSSHKQNHKLGAQEQLIPPSRHHHPSSIQATTPATSTTSSSSKNAVAIQKPAPEISLEATVPAPIANPASSSVPAPITKPELGSVSANSSRVVPCTTRTTREWPRSASSSGLRSAEMIRQHELSLPVGRQSASVYRSHSALSPARKKSISQSSAKYQVEMQYTRSAVAASAARASADTRTRPVLVTRSRRS</sequence>
<dbReference type="EMBL" id="QXGC01001715">
    <property type="protein sequence ID" value="KAE9197384.1"/>
    <property type="molecule type" value="Genomic_DNA"/>
</dbReference>
<evidence type="ECO:0000256" key="10">
    <source>
        <dbReference type="ARBA" id="ARBA00049959"/>
    </source>
</evidence>
<feature type="coiled-coil region" evidence="11">
    <location>
        <begin position="186"/>
        <end position="213"/>
    </location>
</feature>
<dbReference type="EMBL" id="QXGA01001711">
    <property type="protein sequence ID" value="KAE9112335.1"/>
    <property type="molecule type" value="Genomic_DNA"/>
</dbReference>
<evidence type="ECO:0000313" key="16">
    <source>
        <dbReference type="EMBL" id="KAE9112335.1"/>
    </source>
</evidence>
<evidence type="ECO:0000256" key="5">
    <source>
        <dbReference type="ARBA" id="ARBA00022737"/>
    </source>
</evidence>
<feature type="region of interest" description="Disordered" evidence="12">
    <location>
        <begin position="421"/>
        <end position="446"/>
    </location>
</feature>
<proteinExistence type="inferred from homology"/>
<comment type="function">
    <text evidence="10">Essential for the assembly of the distal half of centrioles, required for centriole elongation. Acts as a negative regulator of centriole elongation.</text>
</comment>
<dbReference type="Proteomes" id="UP000476176">
    <property type="component" value="Unassembled WGS sequence"/>
</dbReference>
<dbReference type="PANTHER" id="PTHR28618">
    <property type="entry name" value="CENTROSOMAL PROTEIN POC5"/>
    <property type="match status" value="1"/>
</dbReference>
<dbReference type="Proteomes" id="UP000429523">
    <property type="component" value="Unassembled WGS sequence"/>
</dbReference>
<protein>
    <recommendedName>
        <fullName evidence="3">Centrosomal protein POC5</fullName>
    </recommendedName>
    <alternativeName>
        <fullName evidence="9">Protein of centriole 5</fullName>
    </alternativeName>
</protein>
<evidence type="ECO:0000313" key="17">
    <source>
        <dbReference type="EMBL" id="KAE9197384.1"/>
    </source>
</evidence>
<evidence type="ECO:0000313" key="19">
    <source>
        <dbReference type="Proteomes" id="UP000440732"/>
    </source>
</evidence>
<dbReference type="Proteomes" id="UP000441208">
    <property type="component" value="Unassembled WGS sequence"/>
</dbReference>
<comment type="similarity">
    <text evidence="2">Belongs to the POC5 family.</text>
</comment>
<evidence type="ECO:0000313" key="20">
    <source>
        <dbReference type="Proteomes" id="UP000441208"/>
    </source>
</evidence>
<organism evidence="13 18">
    <name type="scientific">Phytophthora fragariae</name>
    <dbReference type="NCBI Taxonomy" id="53985"/>
    <lineage>
        <taxon>Eukaryota</taxon>
        <taxon>Sar</taxon>
        <taxon>Stramenopiles</taxon>
        <taxon>Oomycota</taxon>
        <taxon>Peronosporomycetes</taxon>
        <taxon>Peronosporales</taxon>
        <taxon>Peronosporaceae</taxon>
        <taxon>Phytophthora</taxon>
    </lineage>
</organism>
<evidence type="ECO:0000256" key="4">
    <source>
        <dbReference type="ARBA" id="ARBA00022490"/>
    </source>
</evidence>
<gene>
    <name evidence="17" type="ORF">PF004_g19845</name>
    <name evidence="16" type="ORF">PF006_g20001</name>
    <name evidence="15" type="ORF">PF007_g21015</name>
    <name evidence="13" type="ORF">PF009_g22381</name>
    <name evidence="14" type="ORF">PF011_g18347</name>
</gene>
<evidence type="ECO:0000256" key="7">
    <source>
        <dbReference type="ARBA" id="ARBA00023212"/>
    </source>
</evidence>
<evidence type="ECO:0000256" key="8">
    <source>
        <dbReference type="ARBA" id="ARBA00023306"/>
    </source>
</evidence>
<evidence type="ECO:0000256" key="1">
    <source>
        <dbReference type="ARBA" id="ARBA00004114"/>
    </source>
</evidence>
<evidence type="ECO:0000256" key="9">
    <source>
        <dbReference type="ARBA" id="ARBA00031694"/>
    </source>
</evidence>
<evidence type="ECO:0000313" key="13">
    <source>
        <dbReference type="EMBL" id="KAE8927448.1"/>
    </source>
</evidence>
<evidence type="ECO:0000256" key="6">
    <source>
        <dbReference type="ARBA" id="ARBA00023054"/>
    </source>
</evidence>
<evidence type="ECO:0000256" key="2">
    <source>
        <dbReference type="ARBA" id="ARBA00010411"/>
    </source>
</evidence>
<name>A0A6A3EBJ6_9STRA</name>
<comment type="subcellular location">
    <subcellularLocation>
        <location evidence="1">Cytoplasm</location>
        <location evidence="1">Cytoskeleton</location>
        <location evidence="1">Microtubule organizing center</location>
        <location evidence="1">Centrosome</location>
        <location evidence="1">Centriole</location>
    </subcellularLocation>
</comment>
<dbReference type="Proteomes" id="UP000440732">
    <property type="component" value="Unassembled WGS sequence"/>
</dbReference>
<keyword evidence="8" id="KW-0131">Cell cycle</keyword>
<keyword evidence="4" id="KW-0963">Cytoplasm</keyword>
<dbReference type="InterPro" id="IPR033351">
    <property type="entry name" value="POC5"/>
</dbReference>
<accession>A0A6A3EBJ6</accession>
<feature type="compositionally biased region" description="Basic and acidic residues" evidence="12">
    <location>
        <begin position="41"/>
        <end position="61"/>
    </location>
</feature>
<dbReference type="EMBL" id="QXGF01001844">
    <property type="protein sequence ID" value="KAE8927448.1"/>
    <property type="molecule type" value="Genomic_DNA"/>
</dbReference>
<evidence type="ECO:0000313" key="14">
    <source>
        <dbReference type="EMBL" id="KAE8990465.1"/>
    </source>
</evidence>
<reference evidence="18 19" key="1">
    <citation type="submission" date="2018-08" db="EMBL/GenBank/DDBJ databases">
        <title>Genomic investigation of the strawberry pathogen Phytophthora fragariae indicates pathogenicity is determined by transcriptional variation in three key races.</title>
        <authorList>
            <person name="Adams T.M."/>
            <person name="Armitage A.D."/>
            <person name="Sobczyk M.K."/>
            <person name="Bates H.J."/>
            <person name="Dunwell J.M."/>
            <person name="Nellist C.F."/>
            <person name="Harrison R.J."/>
        </authorList>
    </citation>
    <scope>NUCLEOTIDE SEQUENCE [LARGE SCALE GENOMIC DNA]</scope>
    <source>
        <strain evidence="17 22">BC-23</strain>
        <strain evidence="16 19">NOV-5</strain>
        <strain evidence="15 20">NOV-71</strain>
        <strain evidence="13 18">NOV-9</strain>
        <strain evidence="14 21">SCRP245</strain>
    </source>
</reference>
<evidence type="ECO:0000256" key="12">
    <source>
        <dbReference type="SAM" id="MobiDB-lite"/>
    </source>
</evidence>
<dbReference type="EMBL" id="QXFW01001458">
    <property type="protein sequence ID" value="KAE8990465.1"/>
    <property type="molecule type" value="Genomic_DNA"/>
</dbReference>
<evidence type="ECO:0000313" key="15">
    <source>
        <dbReference type="EMBL" id="KAE9085778.1"/>
    </source>
</evidence>
<evidence type="ECO:0000256" key="11">
    <source>
        <dbReference type="SAM" id="Coils"/>
    </source>
</evidence>
<feature type="region of interest" description="Disordered" evidence="12">
    <location>
        <begin position="350"/>
        <end position="380"/>
    </location>
</feature>
<keyword evidence="5" id="KW-0677">Repeat</keyword>
<dbReference type="PANTHER" id="PTHR28618:SF1">
    <property type="entry name" value="CENTROSOMAL PROTEIN POC5"/>
    <property type="match status" value="1"/>
</dbReference>
<feature type="region of interest" description="Disordered" evidence="12">
    <location>
        <begin position="502"/>
        <end position="524"/>
    </location>
</feature>
<keyword evidence="7" id="KW-0206">Cytoskeleton</keyword>
<dbReference type="EMBL" id="QXFZ01001735">
    <property type="protein sequence ID" value="KAE9085778.1"/>
    <property type="molecule type" value="Genomic_DNA"/>
</dbReference>
<feature type="compositionally biased region" description="Basic and acidic residues" evidence="12">
    <location>
        <begin position="1"/>
        <end position="24"/>
    </location>
</feature>
<keyword evidence="6 11" id="KW-0175">Coiled coil</keyword>
<evidence type="ECO:0000313" key="18">
    <source>
        <dbReference type="Proteomes" id="UP000429523"/>
    </source>
</evidence>
<dbReference type="Proteomes" id="UP000460718">
    <property type="component" value="Unassembled WGS sequence"/>
</dbReference>
<dbReference type="GO" id="GO:0005814">
    <property type="term" value="C:centriole"/>
    <property type="evidence" value="ECO:0007669"/>
    <property type="project" value="UniProtKB-SubCell"/>
</dbReference>